<sequence>MERVVEANNNATVVQIQALYNSSSGQEKPISLRTTRRTLKRLGYSHRPQRLDSTLVLAGLDAVAVYTSCEEQLETSTDPVCSVENDPA</sequence>
<keyword evidence="2" id="KW-1185">Reference proteome</keyword>
<dbReference type="Proteomes" id="UP000465112">
    <property type="component" value="Chromosome 13"/>
</dbReference>
<reference evidence="1 2" key="1">
    <citation type="submission" date="2019-06" db="EMBL/GenBank/DDBJ databases">
        <title>A chromosome-scale genome assembly of the European perch, Perca fluviatilis.</title>
        <authorList>
            <person name="Roques C."/>
            <person name="Zahm M."/>
            <person name="Cabau C."/>
            <person name="Klopp C."/>
            <person name="Bouchez O."/>
            <person name="Donnadieu C."/>
            <person name="Kuhl H."/>
            <person name="Gislard M."/>
            <person name="Guendouz S."/>
            <person name="Journot L."/>
            <person name="Haffray P."/>
            <person name="Bestin A."/>
            <person name="Morvezen R."/>
            <person name="Feron R."/>
            <person name="Wen M."/>
            <person name="Jouanno E."/>
            <person name="Herpin A."/>
            <person name="Schartl M."/>
            <person name="Postlethwait J."/>
            <person name="Schaerlinger B."/>
            <person name="Chardard D."/>
            <person name="Lecocq T."/>
            <person name="Poncet C."/>
            <person name="Jaffrelo L."/>
            <person name="Lampietro C."/>
            <person name="Guiguen Y."/>
        </authorList>
    </citation>
    <scope>NUCLEOTIDE SEQUENCE [LARGE SCALE GENOMIC DNA]</scope>
    <source>
        <tissue evidence="1">Blood</tissue>
    </source>
</reference>
<protein>
    <recommendedName>
        <fullName evidence="3">Transposase Tc1-like domain-containing protein</fullName>
    </recommendedName>
</protein>
<evidence type="ECO:0000313" key="1">
    <source>
        <dbReference type="EMBL" id="KAF1381420.1"/>
    </source>
</evidence>
<comment type="caution">
    <text evidence="1">The sequence shown here is derived from an EMBL/GenBank/DDBJ whole genome shotgun (WGS) entry which is preliminary data.</text>
</comment>
<organism evidence="1 2">
    <name type="scientific">Perca fluviatilis</name>
    <name type="common">European perch</name>
    <dbReference type="NCBI Taxonomy" id="8168"/>
    <lineage>
        <taxon>Eukaryota</taxon>
        <taxon>Metazoa</taxon>
        <taxon>Chordata</taxon>
        <taxon>Craniata</taxon>
        <taxon>Vertebrata</taxon>
        <taxon>Euteleostomi</taxon>
        <taxon>Actinopterygii</taxon>
        <taxon>Neopterygii</taxon>
        <taxon>Teleostei</taxon>
        <taxon>Neoteleostei</taxon>
        <taxon>Acanthomorphata</taxon>
        <taxon>Eupercaria</taxon>
        <taxon>Perciformes</taxon>
        <taxon>Percoidei</taxon>
        <taxon>Percidae</taxon>
        <taxon>Percinae</taxon>
        <taxon>Perca</taxon>
    </lineage>
</organism>
<evidence type="ECO:0008006" key="3">
    <source>
        <dbReference type="Google" id="ProtNLM"/>
    </source>
</evidence>
<dbReference type="AlphaFoldDB" id="A0A6A5EKD5"/>
<proteinExistence type="predicted"/>
<gene>
    <name evidence="1" type="ORF">PFLUV_G00153750</name>
</gene>
<dbReference type="EMBL" id="VHII01000013">
    <property type="protein sequence ID" value="KAF1381420.1"/>
    <property type="molecule type" value="Genomic_DNA"/>
</dbReference>
<evidence type="ECO:0000313" key="2">
    <source>
        <dbReference type="Proteomes" id="UP000465112"/>
    </source>
</evidence>
<accession>A0A6A5EKD5</accession>
<name>A0A6A5EKD5_PERFL</name>